<dbReference type="AlphaFoldDB" id="A0A2N7ILX5"/>
<proteinExistence type="predicted"/>
<sequence>MWANYTSKPLPCINFPQSAAKISSKGQQPLIKVAIFWLKYRHYFMFVGKLSDKEGKTLSSHFTHFKLRQKI</sequence>
<name>A0A2N7ILX5_9VIBR</name>
<comment type="caution">
    <text evidence="1">The sequence shown here is derived from an EMBL/GenBank/DDBJ whole genome shotgun (WGS) entry which is preliminary data.</text>
</comment>
<reference evidence="2" key="1">
    <citation type="submission" date="2016-07" db="EMBL/GenBank/DDBJ databases">
        <title>Nontailed viruses are major unrecognized killers of bacteria in the ocean.</title>
        <authorList>
            <person name="Kauffman K."/>
            <person name="Hussain F."/>
            <person name="Yang J."/>
            <person name="Arevalo P."/>
            <person name="Brown J."/>
            <person name="Cutler M."/>
            <person name="Kelly L."/>
            <person name="Polz M.F."/>
        </authorList>
    </citation>
    <scope>NUCLEOTIDE SEQUENCE [LARGE SCALE GENOMIC DNA]</scope>
    <source>
        <strain evidence="2">10N.261.51.B8</strain>
    </source>
</reference>
<evidence type="ECO:0000313" key="1">
    <source>
        <dbReference type="EMBL" id="PML59131.1"/>
    </source>
</evidence>
<accession>A0A2N7ILX5</accession>
<dbReference type="EMBL" id="MCYL01000003">
    <property type="protein sequence ID" value="PML59131.1"/>
    <property type="molecule type" value="Genomic_DNA"/>
</dbReference>
<protein>
    <submittedName>
        <fullName evidence="1">Uncharacterized protein</fullName>
    </submittedName>
</protein>
<gene>
    <name evidence="1" type="ORF">BCT74_15135</name>
</gene>
<organism evidence="1 2">
    <name type="scientific">Vibrio lentus</name>
    <dbReference type="NCBI Taxonomy" id="136468"/>
    <lineage>
        <taxon>Bacteria</taxon>
        <taxon>Pseudomonadati</taxon>
        <taxon>Pseudomonadota</taxon>
        <taxon>Gammaproteobacteria</taxon>
        <taxon>Vibrionales</taxon>
        <taxon>Vibrionaceae</taxon>
        <taxon>Vibrio</taxon>
    </lineage>
</organism>
<evidence type="ECO:0000313" key="2">
    <source>
        <dbReference type="Proteomes" id="UP000235746"/>
    </source>
</evidence>
<dbReference type="Proteomes" id="UP000235746">
    <property type="component" value="Unassembled WGS sequence"/>
</dbReference>